<dbReference type="InterPro" id="IPR023210">
    <property type="entry name" value="NADP_OxRdtase_dom"/>
</dbReference>
<comment type="similarity">
    <text evidence="2">Belongs to the aldo/keto reductase family. Aldo/keto reductase 2 subfamily.</text>
</comment>
<dbReference type="EMBL" id="KV722382">
    <property type="protein sequence ID" value="OCH91630.1"/>
    <property type="molecule type" value="Genomic_DNA"/>
</dbReference>
<dbReference type="SUPFAM" id="SSF51430">
    <property type="entry name" value="NAD(P)-linked oxidoreductase"/>
    <property type="match status" value="1"/>
</dbReference>
<dbReference type="PANTHER" id="PTHR43364:SF7">
    <property type="entry name" value="NADP-DEPENDENT OXIDOREDUCTASE DOMAIN-CONTAINING PROTEIN-RELATED"/>
    <property type="match status" value="1"/>
</dbReference>
<dbReference type="Pfam" id="PF00248">
    <property type="entry name" value="Aldo_ket_red"/>
    <property type="match status" value="1"/>
</dbReference>
<reference evidence="4 5" key="1">
    <citation type="submission" date="2016-07" db="EMBL/GenBank/DDBJ databases">
        <title>Draft genome of the white-rot fungus Obba rivulosa 3A-2.</title>
        <authorList>
            <consortium name="DOE Joint Genome Institute"/>
            <person name="Miettinen O."/>
            <person name="Riley R."/>
            <person name="Acob R."/>
            <person name="Barry K."/>
            <person name="Cullen D."/>
            <person name="De Vries R."/>
            <person name="Hainaut M."/>
            <person name="Hatakka A."/>
            <person name="Henrissat B."/>
            <person name="Hilden K."/>
            <person name="Kuo R."/>
            <person name="Labutti K."/>
            <person name="Lipzen A."/>
            <person name="Makela M.R."/>
            <person name="Sandor L."/>
            <person name="Spatafora J.W."/>
            <person name="Grigoriev I.V."/>
            <person name="Hibbett D.S."/>
        </authorList>
    </citation>
    <scope>NUCLEOTIDE SEQUENCE [LARGE SCALE GENOMIC DNA]</scope>
    <source>
        <strain evidence="4 5">3A-2</strain>
    </source>
</reference>
<dbReference type="OrthoDB" id="48988at2759"/>
<dbReference type="Proteomes" id="UP000250043">
    <property type="component" value="Unassembled WGS sequence"/>
</dbReference>
<accession>A0A8E2DKM1</accession>
<dbReference type="InterPro" id="IPR036812">
    <property type="entry name" value="NAD(P)_OxRdtase_dom_sf"/>
</dbReference>
<dbReference type="PANTHER" id="PTHR43364">
    <property type="entry name" value="NADH-SPECIFIC METHYLGLYOXAL REDUCTASE-RELATED"/>
    <property type="match status" value="1"/>
</dbReference>
<protein>
    <submittedName>
        <fullName evidence="4">Aldo/keto reductase</fullName>
    </submittedName>
</protein>
<proteinExistence type="inferred from homology"/>
<evidence type="ECO:0000256" key="1">
    <source>
        <dbReference type="ARBA" id="ARBA00022857"/>
    </source>
</evidence>
<feature type="domain" description="NADP-dependent oxidoreductase" evidence="3">
    <location>
        <begin position="30"/>
        <end position="243"/>
    </location>
</feature>
<evidence type="ECO:0000313" key="5">
    <source>
        <dbReference type="Proteomes" id="UP000250043"/>
    </source>
</evidence>
<gene>
    <name evidence="4" type="ORF">OBBRIDRAFT_834067</name>
</gene>
<evidence type="ECO:0000259" key="3">
    <source>
        <dbReference type="Pfam" id="PF00248"/>
    </source>
</evidence>
<dbReference type="InterPro" id="IPR050523">
    <property type="entry name" value="AKR_Detox_Biosynth"/>
</dbReference>
<name>A0A8E2DKM1_9APHY</name>
<keyword evidence="1" id="KW-0521">NADP</keyword>
<dbReference type="AlphaFoldDB" id="A0A8E2DKM1"/>
<evidence type="ECO:0000313" key="4">
    <source>
        <dbReference type="EMBL" id="OCH91630.1"/>
    </source>
</evidence>
<sequence>MSFWTPPPEPRTKLGRHRQLSPLAGIHVSPIILGGGTIGYKWAKPGVGEMTRESSFKLLDVYYEASGNFIDAANNYDDGASEELVGGWMEGRGVRDRTVIVTKYTTIYKRDQPIQQRTHYTGINMKSLYVSLENSLKNLRIPYVDIPYVNWWDSNTRVEEVMNGLHHLVAARAAEGVIPRHLGYPSVDRVNANRYVKLTGKTPFSIYQGGWSILQRDFKTDIIPMARQLRAGGLALASWNVLA</sequence>
<organism evidence="4 5">
    <name type="scientific">Obba rivulosa</name>
    <dbReference type="NCBI Taxonomy" id="1052685"/>
    <lineage>
        <taxon>Eukaryota</taxon>
        <taxon>Fungi</taxon>
        <taxon>Dikarya</taxon>
        <taxon>Basidiomycota</taxon>
        <taxon>Agaricomycotina</taxon>
        <taxon>Agaricomycetes</taxon>
        <taxon>Polyporales</taxon>
        <taxon>Gelatoporiaceae</taxon>
        <taxon>Obba</taxon>
    </lineage>
</organism>
<evidence type="ECO:0000256" key="2">
    <source>
        <dbReference type="ARBA" id="ARBA00038157"/>
    </source>
</evidence>
<keyword evidence="5" id="KW-1185">Reference proteome</keyword>
<dbReference type="Gene3D" id="3.20.20.100">
    <property type="entry name" value="NADP-dependent oxidoreductase domain"/>
    <property type="match status" value="1"/>
</dbReference>